<dbReference type="InterPro" id="IPR030878">
    <property type="entry name" value="Ribosomal_uL15"/>
</dbReference>
<evidence type="ECO:0000313" key="8">
    <source>
        <dbReference type="EMBL" id="KGE70672.1"/>
    </source>
</evidence>
<evidence type="ECO:0000256" key="2">
    <source>
        <dbReference type="ARBA" id="ARBA00022980"/>
    </source>
</evidence>
<evidence type="ECO:0000259" key="7">
    <source>
        <dbReference type="Pfam" id="PF00828"/>
    </source>
</evidence>
<dbReference type="InterPro" id="IPR001196">
    <property type="entry name" value="Ribosomal_uL15_CS"/>
</dbReference>
<keyword evidence="4" id="KW-0694">RNA-binding</keyword>
<dbReference type="NCBIfam" id="TIGR01071">
    <property type="entry name" value="rplO_bact"/>
    <property type="match status" value="1"/>
</dbReference>
<dbReference type="EMBL" id="JNUP01000072">
    <property type="protein sequence ID" value="KGE70672.1"/>
    <property type="molecule type" value="Genomic_DNA"/>
</dbReference>
<keyword evidence="3 4" id="KW-0687">Ribonucleoprotein</keyword>
<dbReference type="GO" id="GO:0019843">
    <property type="term" value="F:rRNA binding"/>
    <property type="evidence" value="ECO:0007669"/>
    <property type="project" value="UniProtKB-UniRule"/>
</dbReference>
<dbReference type="PANTHER" id="PTHR12934:SF11">
    <property type="entry name" value="LARGE RIBOSOMAL SUBUNIT PROTEIN UL15M"/>
    <property type="match status" value="1"/>
</dbReference>
<organism evidence="8 9">
    <name type="scientific">Spirochaeta lutea</name>
    <dbReference type="NCBI Taxonomy" id="1480694"/>
    <lineage>
        <taxon>Bacteria</taxon>
        <taxon>Pseudomonadati</taxon>
        <taxon>Spirochaetota</taxon>
        <taxon>Spirochaetia</taxon>
        <taxon>Spirochaetales</taxon>
        <taxon>Spirochaetaceae</taxon>
        <taxon>Spirochaeta</taxon>
    </lineage>
</organism>
<comment type="function">
    <text evidence="4">Binds to the 23S rRNA.</text>
</comment>
<dbReference type="Proteomes" id="UP000029692">
    <property type="component" value="Unassembled WGS sequence"/>
</dbReference>
<feature type="compositionally biased region" description="Gly residues" evidence="6">
    <location>
        <begin position="40"/>
        <end position="49"/>
    </location>
</feature>
<proteinExistence type="inferred from homology"/>
<dbReference type="InterPro" id="IPR005749">
    <property type="entry name" value="Ribosomal_uL15_bac-type"/>
</dbReference>
<gene>
    <name evidence="4" type="primary">rplO</name>
    <name evidence="8" type="ORF">DC28_14265</name>
</gene>
<dbReference type="SUPFAM" id="SSF52080">
    <property type="entry name" value="Ribosomal proteins L15p and L18e"/>
    <property type="match status" value="1"/>
</dbReference>
<feature type="domain" description="Large ribosomal subunit protein uL15/eL18" evidence="7">
    <location>
        <begin position="75"/>
        <end position="143"/>
    </location>
</feature>
<accession>A0A098QVZ1</accession>
<feature type="compositionally biased region" description="Gly residues" evidence="6">
    <location>
        <begin position="19"/>
        <end position="33"/>
    </location>
</feature>
<dbReference type="InterPro" id="IPR036227">
    <property type="entry name" value="Ribosomal_uL15/eL18_sf"/>
</dbReference>
<comment type="caution">
    <text evidence="8">The sequence shown here is derived from an EMBL/GenBank/DDBJ whole genome shotgun (WGS) entry which is preliminary data.</text>
</comment>
<sequence>MDALRKPVGATKQKKRVGRGAGSGNGCTAGRGMNGQNSRSGGGVRPGFEGGQMPLYRRIARRGFSNYPFKVNFTVINLSDLERVFESGDVVSIDTLREKNLIKNSELEVKVLGNGTITKRLTLEFVAVSGAAKSKIEAAGGTVKEIELVQDQNNGE</sequence>
<dbReference type="OrthoDB" id="9810293at2"/>
<dbReference type="RefSeq" id="WP_037549982.1">
    <property type="nucleotide sequence ID" value="NZ_JNUP01000072.1"/>
</dbReference>
<dbReference type="PROSITE" id="PS00475">
    <property type="entry name" value="RIBOSOMAL_L15"/>
    <property type="match status" value="1"/>
</dbReference>
<evidence type="ECO:0000256" key="3">
    <source>
        <dbReference type="ARBA" id="ARBA00023274"/>
    </source>
</evidence>
<feature type="region of interest" description="Disordered" evidence="6">
    <location>
        <begin position="1"/>
        <end position="49"/>
    </location>
</feature>
<dbReference type="GO" id="GO:0003735">
    <property type="term" value="F:structural constituent of ribosome"/>
    <property type="evidence" value="ECO:0007669"/>
    <property type="project" value="InterPro"/>
</dbReference>
<reference evidence="8 9" key="1">
    <citation type="submission" date="2014-05" db="EMBL/GenBank/DDBJ databases">
        <title>De novo Genome Sequence of Spirocheata sp.</title>
        <authorList>
            <person name="Shivani Y."/>
            <person name="Subhash Y."/>
            <person name="Tushar L."/>
            <person name="Sasikala C."/>
            <person name="Ramana C.V."/>
        </authorList>
    </citation>
    <scope>NUCLEOTIDE SEQUENCE [LARGE SCALE GENOMIC DNA]</scope>
    <source>
        <strain evidence="8 9">JC230</strain>
    </source>
</reference>
<dbReference type="AlphaFoldDB" id="A0A098QVZ1"/>
<evidence type="ECO:0000256" key="6">
    <source>
        <dbReference type="SAM" id="MobiDB-lite"/>
    </source>
</evidence>
<keyword evidence="4" id="KW-0699">rRNA-binding</keyword>
<dbReference type="eggNOG" id="COG0200">
    <property type="taxonomic scope" value="Bacteria"/>
</dbReference>
<dbReference type="Pfam" id="PF00828">
    <property type="entry name" value="Ribosomal_L27A"/>
    <property type="match status" value="1"/>
</dbReference>
<evidence type="ECO:0000256" key="4">
    <source>
        <dbReference type="HAMAP-Rule" id="MF_01341"/>
    </source>
</evidence>
<evidence type="ECO:0000256" key="1">
    <source>
        <dbReference type="ARBA" id="ARBA00007320"/>
    </source>
</evidence>
<dbReference type="STRING" id="1480694.DC28_14265"/>
<dbReference type="Gene3D" id="3.100.10.10">
    <property type="match status" value="1"/>
</dbReference>
<dbReference type="GO" id="GO:0006412">
    <property type="term" value="P:translation"/>
    <property type="evidence" value="ECO:0007669"/>
    <property type="project" value="UniProtKB-UniRule"/>
</dbReference>
<evidence type="ECO:0000256" key="5">
    <source>
        <dbReference type="RuleBase" id="RU003888"/>
    </source>
</evidence>
<dbReference type="InterPro" id="IPR021131">
    <property type="entry name" value="Ribosomal_uL15/eL18"/>
</dbReference>
<comment type="subunit">
    <text evidence="4">Part of the 50S ribosomal subunit.</text>
</comment>
<dbReference type="PANTHER" id="PTHR12934">
    <property type="entry name" value="50S RIBOSOMAL PROTEIN L15"/>
    <property type="match status" value="1"/>
</dbReference>
<keyword evidence="9" id="KW-1185">Reference proteome</keyword>
<dbReference type="HAMAP" id="MF_01341">
    <property type="entry name" value="Ribosomal_uL15"/>
    <property type="match status" value="1"/>
</dbReference>
<keyword evidence="2 4" id="KW-0689">Ribosomal protein</keyword>
<protein>
    <recommendedName>
        <fullName evidence="4">Large ribosomal subunit protein uL15</fullName>
    </recommendedName>
</protein>
<comment type="similarity">
    <text evidence="1 4 5">Belongs to the universal ribosomal protein uL15 family.</text>
</comment>
<evidence type="ECO:0000313" key="9">
    <source>
        <dbReference type="Proteomes" id="UP000029692"/>
    </source>
</evidence>
<name>A0A098QVZ1_9SPIO</name>
<dbReference type="GO" id="GO:0022625">
    <property type="term" value="C:cytosolic large ribosomal subunit"/>
    <property type="evidence" value="ECO:0007669"/>
    <property type="project" value="TreeGrafter"/>
</dbReference>